<dbReference type="RefSeq" id="WP_176761500.1">
    <property type="nucleotide sequence ID" value="NZ_FNES01000006.1"/>
</dbReference>
<feature type="transmembrane region" description="Helical" evidence="5">
    <location>
        <begin position="37"/>
        <end position="55"/>
    </location>
</feature>
<accession>A0A1G8VFY4</accession>
<dbReference type="GO" id="GO:0016874">
    <property type="term" value="F:ligase activity"/>
    <property type="evidence" value="ECO:0007669"/>
    <property type="project" value="UniProtKB-KW"/>
</dbReference>
<feature type="transmembrane region" description="Helical" evidence="5">
    <location>
        <begin position="194"/>
        <end position="214"/>
    </location>
</feature>
<evidence type="ECO:0000256" key="3">
    <source>
        <dbReference type="ARBA" id="ARBA00022989"/>
    </source>
</evidence>
<keyword evidence="3 5" id="KW-1133">Transmembrane helix</keyword>
<gene>
    <name evidence="7" type="ORF">SAMN04487954_106194</name>
</gene>
<dbReference type="GO" id="GO:0016020">
    <property type="term" value="C:membrane"/>
    <property type="evidence" value="ECO:0007669"/>
    <property type="project" value="UniProtKB-SubCell"/>
</dbReference>
<evidence type="ECO:0000256" key="5">
    <source>
        <dbReference type="SAM" id="Phobius"/>
    </source>
</evidence>
<evidence type="ECO:0000256" key="2">
    <source>
        <dbReference type="ARBA" id="ARBA00022692"/>
    </source>
</evidence>
<evidence type="ECO:0000256" key="4">
    <source>
        <dbReference type="ARBA" id="ARBA00023136"/>
    </source>
</evidence>
<name>A0A1G8VFY4_9GAMM</name>
<evidence type="ECO:0000256" key="1">
    <source>
        <dbReference type="ARBA" id="ARBA00004141"/>
    </source>
</evidence>
<dbReference type="AlphaFoldDB" id="A0A1G8VFY4"/>
<dbReference type="Proteomes" id="UP000198525">
    <property type="component" value="Unassembled WGS sequence"/>
</dbReference>
<proteinExistence type="predicted"/>
<feature type="transmembrane region" description="Helical" evidence="5">
    <location>
        <begin position="226"/>
        <end position="242"/>
    </location>
</feature>
<sequence length="356" mass="39127">MLLGCAIYGFQALDAIYWRWEFLEARDITPGLPNVRLFSDIAAGLMPLALLYVTARSVPSRVAALLCLPPLAVWWYLLFVTEARAGILALVSAMAVAVWLFGRQARFPVATLSVAALVGLLGWWLYNPLLAEGAESPFQRDLTTSSGRLDLWADALRYSIEHFPFGIGPMMFAGDGQIRSASAHNLFLNTAAEWGLPLALLLLALVVKGCFVIARRARTMPVGDKPLYACLVMAFVGVMVNVQFSGAHIAPLSSLVMVLAIGLVFGHRHSGLPPPKKPAGSPPWPVAAKVLGALLVVCMVYLAVAGWELYELSVASTRVCMQEAGRAYLYPRFWAQGRLECMQLIDPDHWLFWNWR</sequence>
<reference evidence="7 8" key="1">
    <citation type="submission" date="2016-10" db="EMBL/GenBank/DDBJ databases">
        <authorList>
            <person name="de Groot N.N."/>
        </authorList>
    </citation>
    <scope>NUCLEOTIDE SEQUENCE [LARGE SCALE GENOMIC DNA]</scope>
    <source>
        <strain evidence="7 8">CGMCC 1.6133</strain>
    </source>
</reference>
<feature type="transmembrane region" description="Helical" evidence="5">
    <location>
        <begin position="62"/>
        <end position="79"/>
    </location>
</feature>
<dbReference type="Pfam" id="PF04932">
    <property type="entry name" value="Wzy_C"/>
    <property type="match status" value="1"/>
</dbReference>
<keyword evidence="7" id="KW-0436">Ligase</keyword>
<dbReference type="STRING" id="376427.SAMN04487954_106194"/>
<protein>
    <submittedName>
        <fullName evidence="7">O-antigen ligase like membrane protein</fullName>
    </submittedName>
</protein>
<feature type="transmembrane region" description="Helical" evidence="5">
    <location>
        <begin position="85"/>
        <end position="102"/>
    </location>
</feature>
<evidence type="ECO:0000313" key="8">
    <source>
        <dbReference type="Proteomes" id="UP000198525"/>
    </source>
</evidence>
<dbReference type="InterPro" id="IPR051533">
    <property type="entry name" value="WaaL-like"/>
</dbReference>
<dbReference type="InterPro" id="IPR007016">
    <property type="entry name" value="O-antigen_ligase-rel_domated"/>
</dbReference>
<evidence type="ECO:0000313" key="7">
    <source>
        <dbReference type="EMBL" id="SDJ64804.1"/>
    </source>
</evidence>
<keyword evidence="8" id="KW-1185">Reference proteome</keyword>
<keyword evidence="4 5" id="KW-0472">Membrane</keyword>
<feature type="transmembrane region" description="Helical" evidence="5">
    <location>
        <begin position="109"/>
        <end position="126"/>
    </location>
</feature>
<feature type="domain" description="O-antigen ligase-related" evidence="6">
    <location>
        <begin position="75"/>
        <end position="203"/>
    </location>
</feature>
<dbReference type="EMBL" id="FNES01000006">
    <property type="protein sequence ID" value="SDJ64804.1"/>
    <property type="molecule type" value="Genomic_DNA"/>
</dbReference>
<evidence type="ECO:0000259" key="6">
    <source>
        <dbReference type="Pfam" id="PF04932"/>
    </source>
</evidence>
<feature type="transmembrane region" description="Helical" evidence="5">
    <location>
        <begin position="286"/>
        <end position="307"/>
    </location>
</feature>
<comment type="subcellular location">
    <subcellularLocation>
        <location evidence="1">Membrane</location>
        <topology evidence="1">Multi-pass membrane protein</topology>
    </subcellularLocation>
</comment>
<dbReference type="PANTHER" id="PTHR37422:SF13">
    <property type="entry name" value="LIPOPOLYSACCHARIDE BIOSYNTHESIS PROTEIN PA4999-RELATED"/>
    <property type="match status" value="1"/>
</dbReference>
<keyword evidence="2 5" id="KW-0812">Transmembrane</keyword>
<organism evidence="7 8">
    <name type="scientific">Billgrantia gudaonensis</name>
    <dbReference type="NCBI Taxonomy" id="376427"/>
    <lineage>
        <taxon>Bacteria</taxon>
        <taxon>Pseudomonadati</taxon>
        <taxon>Pseudomonadota</taxon>
        <taxon>Gammaproteobacteria</taxon>
        <taxon>Oceanospirillales</taxon>
        <taxon>Halomonadaceae</taxon>
        <taxon>Billgrantia</taxon>
    </lineage>
</organism>
<dbReference type="PANTHER" id="PTHR37422">
    <property type="entry name" value="TEICHURONIC ACID BIOSYNTHESIS PROTEIN TUAE"/>
    <property type="match status" value="1"/>
</dbReference>